<accession>A0ABW3K5K7</accession>
<organism evidence="1 2">
    <name type="scientific">Ohtaekwangia kribbensis</name>
    <dbReference type="NCBI Taxonomy" id="688913"/>
    <lineage>
        <taxon>Bacteria</taxon>
        <taxon>Pseudomonadati</taxon>
        <taxon>Bacteroidota</taxon>
        <taxon>Cytophagia</taxon>
        <taxon>Cytophagales</taxon>
        <taxon>Fulvivirgaceae</taxon>
        <taxon>Ohtaekwangia</taxon>
    </lineage>
</organism>
<evidence type="ECO:0000313" key="1">
    <source>
        <dbReference type="EMBL" id="MFD1001429.1"/>
    </source>
</evidence>
<dbReference type="Proteomes" id="UP001597112">
    <property type="component" value="Unassembled WGS sequence"/>
</dbReference>
<sequence length="113" mass="13479">MSNIDAELQLTRPSTERIIELVRINRNNHIQQFLEDNALHHFFSERYHVEHLSPIKLEFLKRDLKVLSTSNVDLVHYASLIKDMKDSNTLAITTEHEHFFLEELEAIFKKYIF</sequence>
<proteinExistence type="predicted"/>
<gene>
    <name evidence="1" type="ORF">ACFQ21_19025</name>
</gene>
<reference evidence="2" key="1">
    <citation type="journal article" date="2019" name="Int. J. Syst. Evol. Microbiol.">
        <title>The Global Catalogue of Microorganisms (GCM) 10K type strain sequencing project: providing services to taxonomists for standard genome sequencing and annotation.</title>
        <authorList>
            <consortium name="The Broad Institute Genomics Platform"/>
            <consortium name="The Broad Institute Genome Sequencing Center for Infectious Disease"/>
            <person name="Wu L."/>
            <person name="Ma J."/>
        </authorList>
    </citation>
    <scope>NUCLEOTIDE SEQUENCE [LARGE SCALE GENOMIC DNA]</scope>
    <source>
        <strain evidence="2">CCUG 58938</strain>
    </source>
</reference>
<comment type="caution">
    <text evidence="1">The sequence shown here is derived from an EMBL/GenBank/DDBJ whole genome shotgun (WGS) entry which is preliminary data.</text>
</comment>
<name>A0ABW3K5K7_9BACT</name>
<dbReference type="EMBL" id="JBHTKA010000007">
    <property type="protein sequence ID" value="MFD1001429.1"/>
    <property type="molecule type" value="Genomic_DNA"/>
</dbReference>
<dbReference type="RefSeq" id="WP_377581202.1">
    <property type="nucleotide sequence ID" value="NZ_JBHTKA010000007.1"/>
</dbReference>
<evidence type="ECO:0000313" key="2">
    <source>
        <dbReference type="Proteomes" id="UP001597112"/>
    </source>
</evidence>
<protein>
    <submittedName>
        <fullName evidence="1">Uncharacterized protein</fullName>
    </submittedName>
</protein>
<keyword evidence="2" id="KW-1185">Reference proteome</keyword>